<dbReference type="InterPro" id="IPR006311">
    <property type="entry name" value="TAT_signal"/>
</dbReference>
<dbReference type="SUPFAM" id="SSF53850">
    <property type="entry name" value="Periplasmic binding protein-like II"/>
    <property type="match status" value="1"/>
</dbReference>
<dbReference type="RefSeq" id="WP_115061670.1">
    <property type="nucleotide sequence ID" value="NZ_UGRY01000005.1"/>
</dbReference>
<keyword evidence="2" id="KW-1185">Reference proteome</keyword>
<evidence type="ECO:0000313" key="1">
    <source>
        <dbReference type="EMBL" id="SUD48671.1"/>
    </source>
</evidence>
<dbReference type="InterPro" id="IPR011852">
    <property type="entry name" value="TRAP_TAXI"/>
</dbReference>
<dbReference type="NCBIfam" id="TIGR02122">
    <property type="entry name" value="TRAP_TAXI"/>
    <property type="match status" value="1"/>
</dbReference>
<dbReference type="Gene3D" id="3.40.190.10">
    <property type="entry name" value="Periplasmic binding protein-like II"/>
    <property type="match status" value="2"/>
</dbReference>
<name>A0A379JK77_9NOCA</name>
<accession>A0A379JK77</accession>
<dbReference type="EMBL" id="UGRY01000005">
    <property type="protein sequence ID" value="SUD48671.1"/>
    <property type="molecule type" value="Genomic_DNA"/>
</dbReference>
<dbReference type="OrthoDB" id="5582316at2"/>
<dbReference type="PROSITE" id="PS51318">
    <property type="entry name" value="TAT"/>
    <property type="match status" value="1"/>
</dbReference>
<proteinExistence type="predicted"/>
<dbReference type="PANTHER" id="PTHR42941">
    <property type="entry name" value="SLL1037 PROTEIN"/>
    <property type="match status" value="1"/>
</dbReference>
<organism evidence="1 2">
    <name type="scientific">Nocardia otitidiscaviarum</name>
    <dbReference type="NCBI Taxonomy" id="1823"/>
    <lineage>
        <taxon>Bacteria</taxon>
        <taxon>Bacillati</taxon>
        <taxon>Actinomycetota</taxon>
        <taxon>Actinomycetes</taxon>
        <taxon>Mycobacteriales</taxon>
        <taxon>Nocardiaceae</taxon>
        <taxon>Nocardia</taxon>
    </lineage>
</organism>
<dbReference type="Proteomes" id="UP000255467">
    <property type="component" value="Unassembled WGS sequence"/>
</dbReference>
<dbReference type="PROSITE" id="PS51257">
    <property type="entry name" value="PROKAR_LIPOPROTEIN"/>
    <property type="match status" value="1"/>
</dbReference>
<sequence length="304" mass="31043">MVTRRRFLTAVSVAVGLTAVGGCGGGDVPTVRMAAGEPGGFYDAFARLLAATAERAGTVRIEPVTTAGSLANLELLMRGEVDTALALADSVVAAAPGPLAVGRVYENYLQLVVRADSPVRRVADLRGARINLGNTGSGATASGEKLLRAAGVDPATEVTATHLPLSDAATALVAGRLDALLWAGGVPTAALDIPATMRLVDLADVTAAMRDRFGYLYDPVLVPADAYPHTPAVRTIGIANLLVAAPTLSDTATAALTDLLVGHADALVPAEAAGTQFLDVRSLIDTAGIALHPGAARVYRDRHG</sequence>
<protein>
    <submittedName>
        <fullName evidence="1">ABC-type taurine transport system, periplasmic component</fullName>
    </submittedName>
</protein>
<evidence type="ECO:0000313" key="2">
    <source>
        <dbReference type="Proteomes" id="UP000255467"/>
    </source>
</evidence>
<dbReference type="STRING" id="1406858.GCA_000710895_04682"/>
<reference evidence="1 2" key="1">
    <citation type="submission" date="2018-06" db="EMBL/GenBank/DDBJ databases">
        <authorList>
            <consortium name="Pathogen Informatics"/>
            <person name="Doyle S."/>
        </authorList>
    </citation>
    <scope>NUCLEOTIDE SEQUENCE [LARGE SCALE GENOMIC DNA]</scope>
    <source>
        <strain evidence="1 2">NCTC1934</strain>
    </source>
</reference>
<dbReference type="AlphaFoldDB" id="A0A379JK77"/>
<gene>
    <name evidence="1" type="ORF">NCTC1934_06008</name>
</gene>
<dbReference type="Pfam" id="PF16868">
    <property type="entry name" value="NMT1_3"/>
    <property type="match status" value="1"/>
</dbReference>
<dbReference type="PANTHER" id="PTHR42941:SF1">
    <property type="entry name" value="SLL1037 PROTEIN"/>
    <property type="match status" value="1"/>
</dbReference>